<dbReference type="Proteomes" id="UP000019102">
    <property type="component" value="Unassembled WGS sequence"/>
</dbReference>
<reference evidence="1 2" key="1">
    <citation type="journal article" date="2014" name="Genome Announc.">
        <title>Draft Genome Sequence of the Boron-Tolerant and Moderately Halotolerant Bacterium Gracilibacillus boraciitolerans JCM 21714T.</title>
        <authorList>
            <person name="Ahmed I."/>
            <person name="Oshima K."/>
            <person name="Suda W."/>
            <person name="Kitamura K."/>
            <person name="Iida T."/>
            <person name="Ohmori Y."/>
            <person name="Fujiwara T."/>
            <person name="Hattori M."/>
            <person name="Ohkuma M."/>
        </authorList>
    </citation>
    <scope>NUCLEOTIDE SEQUENCE [LARGE SCALE GENOMIC DNA]</scope>
    <source>
        <strain evidence="1 2">JCM 21714</strain>
    </source>
</reference>
<dbReference type="InterPro" id="IPR022551">
    <property type="entry name" value="BrxC"/>
</dbReference>
<dbReference type="STRING" id="1298598.JCM21714_1926"/>
<dbReference type="NCBIfam" id="TIGR04019">
    <property type="entry name" value="B_thiol_YtxJ"/>
    <property type="match status" value="1"/>
</dbReference>
<keyword evidence="2" id="KW-1185">Reference proteome</keyword>
<protein>
    <submittedName>
        <fullName evidence="1">General stress protein</fullName>
    </submittedName>
</protein>
<evidence type="ECO:0000313" key="2">
    <source>
        <dbReference type="Proteomes" id="UP000019102"/>
    </source>
</evidence>
<name>W4VJC1_9BACI</name>
<dbReference type="EMBL" id="BAVS01000008">
    <property type="protein sequence ID" value="GAE92903.1"/>
    <property type="molecule type" value="Genomic_DNA"/>
</dbReference>
<dbReference type="InterPro" id="IPR036249">
    <property type="entry name" value="Thioredoxin-like_sf"/>
</dbReference>
<dbReference type="SUPFAM" id="SSF52833">
    <property type="entry name" value="Thioredoxin-like"/>
    <property type="match status" value="1"/>
</dbReference>
<dbReference type="eggNOG" id="COG3118">
    <property type="taxonomic scope" value="Bacteria"/>
</dbReference>
<comment type="caution">
    <text evidence="1">The sequence shown here is derived from an EMBL/GenBank/DDBJ whole genome shotgun (WGS) entry which is preliminary data.</text>
</comment>
<accession>W4VJC1</accession>
<gene>
    <name evidence="1" type="ORF">JCM21714_1926</name>
</gene>
<sequence length="106" mass="12564">MKIKDIKNMEDFEEVTQGNKKWMLLKHSLTCPISGSANQAYESFSEQSEMPLYRLYVQDSRELSNYIAKKYKVQHESPQVIKFENDKPSWHTSHFDITVDNLIRHI</sequence>
<dbReference type="Pfam" id="PF11009">
    <property type="entry name" value="BrxC"/>
    <property type="match status" value="1"/>
</dbReference>
<dbReference type="RefSeq" id="WP_052000450.1">
    <property type="nucleotide sequence ID" value="NZ_BAVS01000008.1"/>
</dbReference>
<dbReference type="OrthoDB" id="677051at2"/>
<dbReference type="Gene3D" id="3.40.30.10">
    <property type="entry name" value="Glutaredoxin"/>
    <property type="match status" value="1"/>
</dbReference>
<proteinExistence type="predicted"/>
<organism evidence="1 2">
    <name type="scientific">Gracilibacillus boraciitolerans JCM 21714</name>
    <dbReference type="NCBI Taxonomy" id="1298598"/>
    <lineage>
        <taxon>Bacteria</taxon>
        <taxon>Bacillati</taxon>
        <taxon>Bacillota</taxon>
        <taxon>Bacilli</taxon>
        <taxon>Bacillales</taxon>
        <taxon>Bacillaceae</taxon>
        <taxon>Gracilibacillus</taxon>
    </lineage>
</organism>
<dbReference type="AlphaFoldDB" id="W4VJC1"/>
<evidence type="ECO:0000313" key="1">
    <source>
        <dbReference type="EMBL" id="GAE92903.1"/>
    </source>
</evidence>